<keyword evidence="1" id="KW-0732">Signal</keyword>
<feature type="chain" id="PRO_5028271199" evidence="1">
    <location>
        <begin position="22"/>
        <end position="105"/>
    </location>
</feature>
<feature type="signal peptide" evidence="1">
    <location>
        <begin position="1"/>
        <end position="21"/>
    </location>
</feature>
<reference evidence="2 3" key="1">
    <citation type="submission" date="2020-08" db="EMBL/GenBank/DDBJ databases">
        <authorList>
            <person name="Koutsovoulos G."/>
            <person name="Danchin GJ E."/>
        </authorList>
    </citation>
    <scope>NUCLEOTIDE SEQUENCE [LARGE SCALE GENOMIC DNA]</scope>
</reference>
<sequence>MLNKIKFLILLILINIYNIMGKPDCCANLKNAVKKDNEYYCQNEKGGNAASCANEDWNSGRNNIQKFCQCLTGSGYGTNKCNINDLKKCLNIPLQPIGGKKKNGN</sequence>
<evidence type="ECO:0000313" key="2">
    <source>
        <dbReference type="EMBL" id="CAD2150555.1"/>
    </source>
</evidence>
<organism evidence="2 3">
    <name type="scientific">Meloidogyne enterolobii</name>
    <name type="common">Root-knot nematode worm</name>
    <name type="synonym">Meloidogyne mayaguensis</name>
    <dbReference type="NCBI Taxonomy" id="390850"/>
    <lineage>
        <taxon>Eukaryota</taxon>
        <taxon>Metazoa</taxon>
        <taxon>Ecdysozoa</taxon>
        <taxon>Nematoda</taxon>
        <taxon>Chromadorea</taxon>
        <taxon>Rhabditida</taxon>
        <taxon>Tylenchina</taxon>
        <taxon>Tylenchomorpha</taxon>
        <taxon>Tylenchoidea</taxon>
        <taxon>Meloidogynidae</taxon>
        <taxon>Meloidogyninae</taxon>
        <taxon>Meloidogyne</taxon>
    </lineage>
</organism>
<evidence type="ECO:0000256" key="1">
    <source>
        <dbReference type="SAM" id="SignalP"/>
    </source>
</evidence>
<comment type="caution">
    <text evidence="2">The sequence shown here is derived from an EMBL/GenBank/DDBJ whole genome shotgun (WGS) entry which is preliminary data.</text>
</comment>
<evidence type="ECO:0000313" key="3">
    <source>
        <dbReference type="Proteomes" id="UP000580250"/>
    </source>
</evidence>
<proteinExistence type="predicted"/>
<protein>
    <submittedName>
        <fullName evidence="2">Uncharacterized protein</fullName>
    </submittedName>
</protein>
<name>A0A6V7U9F1_MELEN</name>
<dbReference type="EMBL" id="CAJEWN010000046">
    <property type="protein sequence ID" value="CAD2150555.1"/>
    <property type="molecule type" value="Genomic_DNA"/>
</dbReference>
<dbReference type="AlphaFoldDB" id="A0A6V7U9F1"/>
<accession>A0A6V7U9F1</accession>
<dbReference type="Proteomes" id="UP000580250">
    <property type="component" value="Unassembled WGS sequence"/>
</dbReference>
<gene>
    <name evidence="2" type="ORF">MENT_LOCUS10059</name>
</gene>